<comment type="similarity">
    <text evidence="2">Belongs to the major facilitator superfamily. Proton-dependent oligopeptide transporter (POT/PTR) (TC 2.A.17) family.</text>
</comment>
<evidence type="ECO:0000313" key="9">
    <source>
        <dbReference type="RefSeq" id="XP_013402646.1"/>
    </source>
</evidence>
<feature type="transmembrane region" description="Helical" evidence="7">
    <location>
        <begin position="136"/>
        <end position="161"/>
    </location>
</feature>
<feature type="transmembrane region" description="Helical" evidence="7">
    <location>
        <begin position="219"/>
        <end position="240"/>
    </location>
</feature>
<feature type="transmembrane region" description="Helical" evidence="7">
    <location>
        <begin position="168"/>
        <end position="188"/>
    </location>
</feature>
<evidence type="ECO:0000313" key="8">
    <source>
        <dbReference type="Proteomes" id="UP000085678"/>
    </source>
</evidence>
<dbReference type="GO" id="GO:0016020">
    <property type="term" value="C:membrane"/>
    <property type="evidence" value="ECO:0007669"/>
    <property type="project" value="UniProtKB-SubCell"/>
</dbReference>
<dbReference type="GO" id="GO:0015833">
    <property type="term" value="P:peptide transport"/>
    <property type="evidence" value="ECO:0007669"/>
    <property type="project" value="UniProtKB-KW"/>
</dbReference>
<dbReference type="PANTHER" id="PTHR11654">
    <property type="entry name" value="OLIGOPEPTIDE TRANSPORTER-RELATED"/>
    <property type="match status" value="1"/>
</dbReference>
<protein>
    <submittedName>
        <fullName evidence="9">Solute carrier family 15 member 4-like</fullName>
    </submittedName>
</protein>
<dbReference type="InterPro" id="IPR000109">
    <property type="entry name" value="POT_fam"/>
</dbReference>
<comment type="subcellular location">
    <subcellularLocation>
        <location evidence="1">Membrane</location>
        <topology evidence="1">Multi-pass membrane protein</topology>
    </subcellularLocation>
</comment>
<dbReference type="GO" id="GO:0022857">
    <property type="term" value="F:transmembrane transporter activity"/>
    <property type="evidence" value="ECO:0007669"/>
    <property type="project" value="InterPro"/>
</dbReference>
<dbReference type="GeneID" id="106168220"/>
<evidence type="ECO:0000256" key="6">
    <source>
        <dbReference type="ARBA" id="ARBA00023136"/>
    </source>
</evidence>
<evidence type="ECO:0000256" key="1">
    <source>
        <dbReference type="ARBA" id="ARBA00004141"/>
    </source>
</evidence>
<keyword evidence="4" id="KW-0571">Peptide transport</keyword>
<dbReference type="Proteomes" id="UP000085678">
    <property type="component" value="Unplaced"/>
</dbReference>
<dbReference type="InterPro" id="IPR036259">
    <property type="entry name" value="MFS_trans_sf"/>
</dbReference>
<dbReference type="RefSeq" id="XP_013402646.1">
    <property type="nucleotide sequence ID" value="XM_013547192.2"/>
</dbReference>
<sequence length="279" mass="31644">MRHSRGSADIQQEQQEIRPILTQQREIQHKNIFGVYDVQAAELLLHHDILINDELLSLHLWMQTYNIGAVLTMIPLCFYVIYPLIERKRGKPNRLLVKIGAGLAIACLSSLVAVVVEFGRCSRPKPVKNLTVHVQAPIFLLLGLSQVFVAIAGLEFAYGLVPRALPGLAVGIWYAAMGIGSFTMQILYQISRYVFEKEGRATSCYPEDQRTEIFFHLDYYFITFFVISLVNFAFFVLISLKATRIGGYNDTPEGCLDDQFSHSYELQARRRGSNTAQYS</sequence>
<proteinExistence type="inferred from homology"/>
<keyword evidence="4" id="KW-0813">Transport</keyword>
<organism evidence="8 9">
    <name type="scientific">Lingula anatina</name>
    <name type="common">Brachiopod</name>
    <name type="synonym">Lingula unguis</name>
    <dbReference type="NCBI Taxonomy" id="7574"/>
    <lineage>
        <taxon>Eukaryota</taxon>
        <taxon>Metazoa</taxon>
        <taxon>Spiralia</taxon>
        <taxon>Lophotrochozoa</taxon>
        <taxon>Brachiopoda</taxon>
        <taxon>Linguliformea</taxon>
        <taxon>Lingulata</taxon>
        <taxon>Lingulida</taxon>
        <taxon>Linguloidea</taxon>
        <taxon>Lingulidae</taxon>
        <taxon>Lingula</taxon>
    </lineage>
</organism>
<gene>
    <name evidence="9" type="primary">LOC106168220</name>
</gene>
<name>A0A1S3IXE3_LINAN</name>
<dbReference type="Gene3D" id="1.20.1250.20">
    <property type="entry name" value="MFS general substrate transporter like domains"/>
    <property type="match status" value="1"/>
</dbReference>
<evidence type="ECO:0000256" key="5">
    <source>
        <dbReference type="ARBA" id="ARBA00022989"/>
    </source>
</evidence>
<feature type="transmembrane region" description="Helical" evidence="7">
    <location>
        <begin position="65"/>
        <end position="84"/>
    </location>
</feature>
<dbReference type="Pfam" id="PF00854">
    <property type="entry name" value="PTR2"/>
    <property type="match status" value="1"/>
</dbReference>
<evidence type="ECO:0000256" key="3">
    <source>
        <dbReference type="ARBA" id="ARBA00022692"/>
    </source>
</evidence>
<dbReference type="InParanoid" id="A0A1S3IXE3"/>
<reference evidence="9" key="1">
    <citation type="submission" date="2025-08" db="UniProtKB">
        <authorList>
            <consortium name="RefSeq"/>
        </authorList>
    </citation>
    <scope>IDENTIFICATION</scope>
    <source>
        <tissue evidence="9">Gonads</tissue>
    </source>
</reference>
<feature type="transmembrane region" description="Helical" evidence="7">
    <location>
        <begin position="96"/>
        <end position="116"/>
    </location>
</feature>
<dbReference type="OrthoDB" id="8904098at2759"/>
<evidence type="ECO:0000256" key="2">
    <source>
        <dbReference type="ARBA" id="ARBA00005982"/>
    </source>
</evidence>
<evidence type="ECO:0000256" key="4">
    <source>
        <dbReference type="ARBA" id="ARBA00022856"/>
    </source>
</evidence>
<keyword evidence="3 7" id="KW-0812">Transmembrane</keyword>
<keyword evidence="6 7" id="KW-0472">Membrane</keyword>
<evidence type="ECO:0000256" key="7">
    <source>
        <dbReference type="SAM" id="Phobius"/>
    </source>
</evidence>
<accession>A0A1S3IXE3</accession>
<dbReference type="AlphaFoldDB" id="A0A1S3IXE3"/>
<keyword evidence="8" id="KW-1185">Reference proteome</keyword>
<keyword evidence="4" id="KW-0653">Protein transport</keyword>
<dbReference type="KEGG" id="lak:106168220"/>
<keyword evidence="5 7" id="KW-1133">Transmembrane helix</keyword>